<dbReference type="RefSeq" id="WP_080764769.1">
    <property type="nucleotide sequence ID" value="NZ_OZ024668.1"/>
</dbReference>
<accession>A0A5E6VW26</accession>
<proteinExistence type="predicted"/>
<dbReference type="NCBIfam" id="TIGR03353">
    <property type="entry name" value="VI_chp_4"/>
    <property type="match status" value="1"/>
</dbReference>
<dbReference type="FunFam" id="3.40.50.300:FF:000025">
    <property type="entry name" value="ATP-dependent Clp protease subunit"/>
    <property type="match status" value="1"/>
</dbReference>
<dbReference type="EMBL" id="CABVHG010000029">
    <property type="protein sequence ID" value="VVN20034.1"/>
    <property type="molecule type" value="Genomic_DNA"/>
</dbReference>
<dbReference type="InterPro" id="IPR019489">
    <property type="entry name" value="Clp_ATPase_C"/>
</dbReference>
<dbReference type="GO" id="GO:0005737">
    <property type="term" value="C:cytoplasm"/>
    <property type="evidence" value="ECO:0007669"/>
    <property type="project" value="TreeGrafter"/>
</dbReference>
<dbReference type="Pfam" id="PF07724">
    <property type="entry name" value="AAA_2"/>
    <property type="match status" value="1"/>
</dbReference>
<evidence type="ECO:0000313" key="6">
    <source>
        <dbReference type="EMBL" id="CAK9890008.1"/>
    </source>
</evidence>
<dbReference type="SMART" id="SM01086">
    <property type="entry name" value="ClpB_D2-small"/>
    <property type="match status" value="1"/>
</dbReference>
<feature type="domain" description="AAA+ ATPase" evidence="4">
    <location>
        <begin position="714"/>
        <end position="854"/>
    </location>
</feature>
<dbReference type="Pfam" id="PF17871">
    <property type="entry name" value="AAA_lid_9"/>
    <property type="match status" value="1"/>
</dbReference>
<dbReference type="SUPFAM" id="SSF52540">
    <property type="entry name" value="P-loop containing nucleoside triphosphate hydrolases"/>
    <property type="match status" value="2"/>
</dbReference>
<evidence type="ECO:0000313" key="8">
    <source>
        <dbReference type="Proteomes" id="UP000326595"/>
    </source>
</evidence>
<dbReference type="Proteomes" id="UP000326595">
    <property type="component" value="Chromosome"/>
</dbReference>
<dbReference type="InterPro" id="IPR001270">
    <property type="entry name" value="ClpA/B"/>
</dbReference>
<dbReference type="PANTHER" id="PTHR11638">
    <property type="entry name" value="ATP-DEPENDENT CLP PROTEASE"/>
    <property type="match status" value="1"/>
</dbReference>
<keyword evidence="1" id="KW-0547">Nucleotide-binding</keyword>
<organism evidence="7">
    <name type="scientific">Pseudomonas fluorescens</name>
    <dbReference type="NCBI Taxonomy" id="294"/>
    <lineage>
        <taxon>Bacteria</taxon>
        <taxon>Pseudomonadati</taxon>
        <taxon>Pseudomonadota</taxon>
        <taxon>Gammaproteobacteria</taxon>
        <taxon>Pseudomonadales</taxon>
        <taxon>Pseudomonadaceae</taxon>
        <taxon>Pseudomonas</taxon>
    </lineage>
</organism>
<dbReference type="InterPro" id="IPR018368">
    <property type="entry name" value="ClpA/B_CS1"/>
</dbReference>
<dbReference type="InterPro" id="IPR003959">
    <property type="entry name" value="ATPase_AAA_core"/>
</dbReference>
<dbReference type="PRINTS" id="PR00300">
    <property type="entry name" value="CLPPROTEASEA"/>
</dbReference>
<feature type="domain" description="Clp ATPase C-terminal" evidence="5">
    <location>
        <begin position="885"/>
        <end position="978"/>
    </location>
</feature>
<dbReference type="SMART" id="SM00382">
    <property type="entry name" value="AAA"/>
    <property type="match status" value="1"/>
</dbReference>
<reference evidence="6 8" key="2">
    <citation type="submission" date="2024-03" db="EMBL/GenBank/DDBJ databases">
        <authorList>
            <person name="Alaster D. Moffat"/>
            <person name="Govind Chandra"/>
            <person name="Andrew W. Truman"/>
        </authorList>
    </citation>
    <scope>NUCLEOTIDE SEQUENCE [LARGE SCALE GENOMIC DNA]</scope>
    <source>
        <strain evidence="6">PS652</strain>
    </source>
</reference>
<dbReference type="GO" id="GO:0005524">
    <property type="term" value="F:ATP binding"/>
    <property type="evidence" value="ECO:0007669"/>
    <property type="project" value="UniProtKB-KW"/>
</dbReference>
<protein>
    <recommendedName>
        <fullName evidence="9">Type VI secretion system ATPase TssH</fullName>
    </recommendedName>
</protein>
<evidence type="ECO:0000256" key="3">
    <source>
        <dbReference type="ARBA" id="ARBA00023186"/>
    </source>
</evidence>
<evidence type="ECO:0000313" key="7">
    <source>
        <dbReference type="EMBL" id="VVN20034.1"/>
    </source>
</evidence>
<dbReference type="EMBL" id="OZ024668">
    <property type="protein sequence ID" value="CAK9890008.1"/>
    <property type="molecule type" value="Genomic_DNA"/>
</dbReference>
<gene>
    <name evidence="6" type="ORF">PS652_02841</name>
    <name evidence="7" type="ORF">PS652_04274</name>
</gene>
<evidence type="ECO:0000256" key="1">
    <source>
        <dbReference type="ARBA" id="ARBA00022741"/>
    </source>
</evidence>
<dbReference type="AlphaFoldDB" id="A0A5E6VW26"/>
<evidence type="ECO:0008006" key="9">
    <source>
        <dbReference type="Google" id="ProtNLM"/>
    </source>
</evidence>
<dbReference type="GO" id="GO:0016887">
    <property type="term" value="F:ATP hydrolysis activity"/>
    <property type="evidence" value="ECO:0007669"/>
    <property type="project" value="InterPro"/>
</dbReference>
<evidence type="ECO:0000259" key="4">
    <source>
        <dbReference type="SMART" id="SM00382"/>
    </source>
</evidence>
<reference evidence="7" key="1">
    <citation type="submission" date="2019-09" db="EMBL/GenBank/DDBJ databases">
        <authorList>
            <person name="Chandra G."/>
            <person name="Truman W A."/>
        </authorList>
    </citation>
    <scope>NUCLEOTIDE SEQUENCE [LARGE SCALE GENOMIC DNA]</scope>
    <source>
        <strain evidence="7">PS652</strain>
    </source>
</reference>
<dbReference type="GO" id="GO:0034605">
    <property type="term" value="P:cellular response to heat"/>
    <property type="evidence" value="ECO:0007669"/>
    <property type="project" value="TreeGrafter"/>
</dbReference>
<dbReference type="InterPro" id="IPR041546">
    <property type="entry name" value="ClpA/ClpB_AAA_lid"/>
</dbReference>
<evidence type="ECO:0000259" key="5">
    <source>
        <dbReference type="SMART" id="SM01086"/>
    </source>
</evidence>
<dbReference type="PANTHER" id="PTHR11638:SF181">
    <property type="entry name" value="ATPASE SUBUNIT OF ATP-DEPENDENT PROTEASE"/>
    <property type="match status" value="1"/>
</dbReference>
<evidence type="ECO:0000256" key="2">
    <source>
        <dbReference type="ARBA" id="ARBA00022840"/>
    </source>
</evidence>
<keyword evidence="2" id="KW-0067">ATP-binding</keyword>
<dbReference type="InterPro" id="IPR050130">
    <property type="entry name" value="ClpA_ClpB"/>
</dbReference>
<dbReference type="PROSITE" id="PS00870">
    <property type="entry name" value="CLPAB_1"/>
    <property type="match status" value="1"/>
</dbReference>
<dbReference type="Gene3D" id="3.40.50.300">
    <property type="entry name" value="P-loop containing nucleotide triphosphate hydrolases"/>
    <property type="match status" value="3"/>
</dbReference>
<keyword evidence="3" id="KW-0143">Chaperone</keyword>
<sequence>MKIDRPLWAAGALLSPQQFQQQARWEAWANESVAHLSLVHPWGVQGVAFDLQALRLGKLKATHVRVRMPDGTLVDTDHADRLPPALELARLLPDDAQETTLLLALPLEQANGNNCVLDGTRADRPTRYRQDWRQVQDVYADEVQSMGVLEYVLTLRLADDENAVYLTCPVARLVRDGQGAWNLDSDYVPPLLSFAAHPGLLTQLDNLLTQLSAKRQRLMGMRRESNQRMADFAVADVSLFWLLNALNTYQPVLADLKAHPARHPEQVYLELIKLAGSLLTFSLEQDLDCIPAYRHEQLESVFPPLMRTISTLLEASLPSRVIALELEEVGANRWQVTLNDARLRERDGADFYLSVRCRMPAAQLQSQFPRLCKVGTPDDVNHLVNAALDGVPLQPLSHVPAAIPLRLENQYFALDLGHATLIGAGNQAGGADAANLLKPALARGELRTIAATTWSEYKQYFERDAALERRFQMVKVDEPDDANASLMLRGLKARYASHHGVHILDAAVQAAVNLSRRYLTGRQLPDKAVDLLDTASARVRMSLDCEPQPLVRLKARQTALELERQALKEDQQLSGSPADERLAIIAAQHTELNHQQLELEEQYRHELDLTQQLLDARQAEPPRMDACRHLQQQLSDAQGNQPLLSLDVNARSVAEVIADWTGVPLGSLLKDEQANLLELEQQLGEQVIGQDHALCALAQRLRAAKTGLTDEKAPLGVFLLVGTSGVGKTETALALADKLFGGEKSLITINLSEYQEAHTVSQLKGSPPGYVGYGQGGVLTEAVRQRPYSVVLLDEVEKAHRDVLNLFYQVFDRGCMRDGEGREIDFRNTVILMTSNLGSDELQACLQEFPGAPDSTLHELLRPILREHFQPALLARFQTLIYRPLQADALKRIVAIKLAQVAKRLQRHYGLTCQIDAALNEALVAACLLPDTGARNIDSLLNQQILPVLSQQLLQRQAAQQKTLGVTLGYSDEEGIVLHFTDAQGTASPVAMEA</sequence>
<dbReference type="Pfam" id="PF10431">
    <property type="entry name" value="ClpB_D2-small"/>
    <property type="match status" value="1"/>
</dbReference>
<name>A0A5E6VW26_PSEFL</name>
<dbReference type="Gene3D" id="1.10.8.60">
    <property type="match status" value="1"/>
</dbReference>
<dbReference type="InterPro" id="IPR010263">
    <property type="entry name" value="T6SS_TssK"/>
</dbReference>
<dbReference type="InterPro" id="IPR003593">
    <property type="entry name" value="AAA+_ATPase"/>
</dbReference>
<dbReference type="Pfam" id="PF05936">
    <property type="entry name" value="T6SS_VasE"/>
    <property type="match status" value="1"/>
</dbReference>
<dbReference type="InterPro" id="IPR027417">
    <property type="entry name" value="P-loop_NTPase"/>
</dbReference>
<dbReference type="CDD" id="cd19499">
    <property type="entry name" value="RecA-like_ClpB_Hsp104-like"/>
    <property type="match status" value="1"/>
</dbReference>